<evidence type="ECO:0000313" key="1">
    <source>
        <dbReference type="EMBL" id="ACU64421.1"/>
    </source>
</evidence>
<dbReference type="KEGG" id="cpi:Cpin_7020"/>
<proteinExistence type="predicted"/>
<protein>
    <submittedName>
        <fullName evidence="1">Uncharacterized protein</fullName>
    </submittedName>
</protein>
<gene>
    <name evidence="1" type="ordered locus">Cpin_7020</name>
</gene>
<sequence>MSKNRLTNAKIKSYEGLKYYLFSPTGNKKAPCQSTGGFLYKV</sequence>
<accession>A0A979GBJ6</accession>
<dbReference type="AlphaFoldDB" id="A0A979GBJ6"/>
<reference evidence="2" key="1">
    <citation type="submission" date="2009-08" db="EMBL/GenBank/DDBJ databases">
        <title>The complete genome of Chitinophaga pinensis DSM 2588.</title>
        <authorList>
            <consortium name="US DOE Joint Genome Institute (JGI-PGF)"/>
            <person name="Lucas S."/>
            <person name="Copeland A."/>
            <person name="Lapidus A."/>
            <person name="Glavina del Rio T."/>
            <person name="Dalin E."/>
            <person name="Tice H."/>
            <person name="Bruce D."/>
            <person name="Goodwin L."/>
            <person name="Pitluck S."/>
            <person name="Kyrpides N."/>
            <person name="Mavromatis K."/>
            <person name="Ivanova N."/>
            <person name="Mikhailova N."/>
            <person name="Sims D."/>
            <person name="Meinche L."/>
            <person name="Brettin T."/>
            <person name="Detter J.C."/>
            <person name="Han C."/>
            <person name="Larimer F."/>
            <person name="Land M."/>
            <person name="Hauser L."/>
            <person name="Markowitz V."/>
            <person name="Cheng J.-F."/>
            <person name="Hugenholtz P."/>
            <person name="Woyke T."/>
            <person name="Wu D."/>
            <person name="Spring S."/>
            <person name="Klenk H.-P."/>
            <person name="Eisen J.A."/>
        </authorList>
    </citation>
    <scope>NUCLEOTIDE SEQUENCE [LARGE SCALE GENOMIC DNA]</scope>
    <source>
        <strain evidence="2">ATCC 43595 / DSM 2588 / LMG 13176 / NBRC 15968 / NCIMB 11800 / UQM 2034</strain>
    </source>
</reference>
<reference evidence="1 2" key="2">
    <citation type="journal article" date="2010" name="Stand. Genomic Sci.">
        <title>Complete genome sequence of Chitinophaga pinensis type strain (UQM 2034).</title>
        <authorList>
            <person name="Glavina Del Rio T."/>
            <person name="Abt B."/>
            <person name="Spring S."/>
            <person name="Lapidus A."/>
            <person name="Nolan M."/>
            <person name="Tice H."/>
            <person name="Copeland A."/>
            <person name="Cheng J.F."/>
            <person name="Chen F."/>
            <person name="Bruce D."/>
            <person name="Goodwin L."/>
            <person name="Pitluck S."/>
            <person name="Ivanova N."/>
            <person name="Mavromatis K."/>
            <person name="Mikhailova N."/>
            <person name="Pati A."/>
            <person name="Chen A."/>
            <person name="Palaniappan K."/>
            <person name="Land M."/>
            <person name="Hauser L."/>
            <person name="Chang Y.J."/>
            <person name="Jeffries C.D."/>
            <person name="Chain P."/>
            <person name="Saunders E."/>
            <person name="Detter J.C."/>
            <person name="Brettin T."/>
            <person name="Rohde M."/>
            <person name="Goker M."/>
            <person name="Bristow J."/>
            <person name="Eisen J.A."/>
            <person name="Markowitz V."/>
            <person name="Hugenholtz P."/>
            <person name="Kyrpides N.C."/>
            <person name="Klenk H.P."/>
            <person name="Lucas S."/>
        </authorList>
    </citation>
    <scope>NUCLEOTIDE SEQUENCE [LARGE SCALE GENOMIC DNA]</scope>
    <source>
        <strain evidence="2">ATCC 43595 / DSM 2588 / LMG 13176 / NBRC 15968 / NCIMB 11800 / UQM 2034</strain>
    </source>
</reference>
<dbReference type="EMBL" id="CP001699">
    <property type="protein sequence ID" value="ACU64421.1"/>
    <property type="molecule type" value="Genomic_DNA"/>
</dbReference>
<dbReference type="Proteomes" id="UP000002215">
    <property type="component" value="Chromosome"/>
</dbReference>
<organism evidence="1 2">
    <name type="scientific">Chitinophaga pinensis (strain ATCC 43595 / DSM 2588 / LMG 13176 / NBRC 15968 / NCIMB 11800 / UQM 2034)</name>
    <dbReference type="NCBI Taxonomy" id="485918"/>
    <lineage>
        <taxon>Bacteria</taxon>
        <taxon>Pseudomonadati</taxon>
        <taxon>Bacteroidota</taxon>
        <taxon>Chitinophagia</taxon>
        <taxon>Chitinophagales</taxon>
        <taxon>Chitinophagaceae</taxon>
        <taxon>Chitinophaga</taxon>
    </lineage>
</organism>
<name>A0A979GBJ6_CHIPD</name>
<evidence type="ECO:0000313" key="2">
    <source>
        <dbReference type="Proteomes" id="UP000002215"/>
    </source>
</evidence>